<feature type="region of interest" description="Disordered" evidence="1">
    <location>
        <begin position="64"/>
        <end position="116"/>
    </location>
</feature>
<accession>A0ABP4ETK2</accession>
<name>A0ABP4ETK2_9ACTN</name>
<reference evidence="4" key="1">
    <citation type="journal article" date="2019" name="Int. J. Syst. Evol. Microbiol.">
        <title>The Global Catalogue of Microorganisms (GCM) 10K type strain sequencing project: providing services to taxonomists for standard genome sequencing and annotation.</title>
        <authorList>
            <consortium name="The Broad Institute Genomics Platform"/>
            <consortium name="The Broad Institute Genome Sequencing Center for Infectious Disease"/>
            <person name="Wu L."/>
            <person name="Ma J."/>
        </authorList>
    </citation>
    <scope>NUCLEOTIDE SEQUENCE [LARGE SCALE GENOMIC DNA]</scope>
    <source>
        <strain evidence="4">JCM 13002</strain>
    </source>
</reference>
<dbReference type="RefSeq" id="WP_344628352.1">
    <property type="nucleotide sequence ID" value="NZ_BAAALD010000164.1"/>
</dbReference>
<evidence type="ECO:0000313" key="4">
    <source>
        <dbReference type="Proteomes" id="UP001499987"/>
    </source>
</evidence>
<keyword evidence="2" id="KW-0472">Membrane</keyword>
<feature type="transmembrane region" description="Helical" evidence="2">
    <location>
        <begin position="20"/>
        <end position="40"/>
    </location>
</feature>
<dbReference type="Proteomes" id="UP001499987">
    <property type="component" value="Unassembled WGS sequence"/>
</dbReference>
<keyword evidence="4" id="KW-1185">Reference proteome</keyword>
<proteinExistence type="predicted"/>
<organism evidence="3 4">
    <name type="scientific">Kitasatospora arboriphila</name>
    <dbReference type="NCBI Taxonomy" id="258052"/>
    <lineage>
        <taxon>Bacteria</taxon>
        <taxon>Bacillati</taxon>
        <taxon>Actinomycetota</taxon>
        <taxon>Actinomycetes</taxon>
        <taxon>Kitasatosporales</taxon>
        <taxon>Streptomycetaceae</taxon>
        <taxon>Kitasatospora</taxon>
    </lineage>
</organism>
<dbReference type="EMBL" id="BAAALD010000164">
    <property type="protein sequence ID" value="GAA1126701.1"/>
    <property type="molecule type" value="Genomic_DNA"/>
</dbReference>
<keyword evidence="2" id="KW-1133">Transmembrane helix</keyword>
<protein>
    <recommendedName>
        <fullName evidence="5">DUF3099 domain-containing protein</fullName>
    </recommendedName>
</protein>
<evidence type="ECO:0008006" key="5">
    <source>
        <dbReference type="Google" id="ProtNLM"/>
    </source>
</evidence>
<evidence type="ECO:0000313" key="3">
    <source>
        <dbReference type="EMBL" id="GAA1126701.1"/>
    </source>
</evidence>
<comment type="caution">
    <text evidence="3">The sequence shown here is derived from an EMBL/GenBank/DDBJ whole genome shotgun (WGS) entry which is preliminary data.</text>
</comment>
<evidence type="ECO:0000256" key="1">
    <source>
        <dbReference type="SAM" id="MobiDB-lite"/>
    </source>
</evidence>
<sequence length="116" mass="11484">MALPTMRKDGSEPPSPKHNASVWILVLAAICGSITLLVLLGMPVAAAVVAVPTLAVVANQVVGHLNGSPSEEKPPAPPKLPDAKNHAAGQAGDDGTLAGERAYGGTAGKGEYGGAA</sequence>
<evidence type="ECO:0000256" key="2">
    <source>
        <dbReference type="SAM" id="Phobius"/>
    </source>
</evidence>
<gene>
    <name evidence="3" type="ORF">GCM10009663_76130</name>
</gene>
<feature type="compositionally biased region" description="Gly residues" evidence="1">
    <location>
        <begin position="105"/>
        <end position="116"/>
    </location>
</feature>
<keyword evidence="2" id="KW-0812">Transmembrane</keyword>